<evidence type="ECO:0000313" key="2">
    <source>
        <dbReference type="Proteomes" id="UP000247569"/>
    </source>
</evidence>
<dbReference type="EMBL" id="QJKF01000003">
    <property type="protein sequence ID" value="PXX66744.1"/>
    <property type="molecule type" value="Genomic_DNA"/>
</dbReference>
<reference evidence="1 2" key="1">
    <citation type="submission" date="2018-05" db="EMBL/GenBank/DDBJ databases">
        <title>Genomic Encyclopedia of Type Strains, Phase IV (KMG-IV): sequencing the most valuable type-strain genomes for metagenomic binning, comparative biology and taxonomic classification.</title>
        <authorList>
            <person name="Goeker M."/>
        </authorList>
    </citation>
    <scope>NUCLEOTIDE SEQUENCE [LARGE SCALE GENOMIC DNA]</scope>
    <source>
        <strain evidence="1 2">DSM 44704</strain>
    </source>
</reference>
<name>A0A318K3T9_9NOCA</name>
<organism evidence="1 2">
    <name type="scientific">Nocardia tenerifensis</name>
    <dbReference type="NCBI Taxonomy" id="228006"/>
    <lineage>
        <taxon>Bacteria</taxon>
        <taxon>Bacillati</taxon>
        <taxon>Actinomycetota</taxon>
        <taxon>Actinomycetes</taxon>
        <taxon>Mycobacteriales</taxon>
        <taxon>Nocardiaceae</taxon>
        <taxon>Nocardia</taxon>
    </lineage>
</organism>
<accession>A0A318K3T9</accession>
<sequence>MDFKDLANKAMDLAQQHADKVETVIDKAGDLVDQKTDGKYASQVDSAQEAAKKALHQQK</sequence>
<protein>
    <submittedName>
        <fullName evidence="1">Antitoxin protein of toxin-antitoxin system</fullName>
    </submittedName>
</protein>
<dbReference type="Proteomes" id="UP000247569">
    <property type="component" value="Unassembled WGS sequence"/>
</dbReference>
<evidence type="ECO:0000313" key="1">
    <source>
        <dbReference type="EMBL" id="PXX66744.1"/>
    </source>
</evidence>
<dbReference type="AlphaFoldDB" id="A0A318K3T9"/>
<keyword evidence="2" id="KW-1185">Reference proteome</keyword>
<proteinExistence type="predicted"/>
<comment type="caution">
    <text evidence="1">The sequence shown here is derived from an EMBL/GenBank/DDBJ whole genome shotgun (WGS) entry which is preliminary data.</text>
</comment>
<gene>
    <name evidence="1" type="ORF">DFR70_103494</name>
</gene>
<dbReference type="Pfam" id="PF14013">
    <property type="entry name" value="MT0933_antitox"/>
    <property type="match status" value="1"/>
</dbReference>
<dbReference type="InterPro" id="IPR028037">
    <property type="entry name" value="Antitoxin_Rv0909/MT0933"/>
</dbReference>
<dbReference type="OrthoDB" id="4843846at2"/>